<dbReference type="Gene3D" id="3.30.70.580">
    <property type="entry name" value="Pseudouridine synthase I, catalytic domain, N-terminal subdomain"/>
    <property type="match status" value="1"/>
</dbReference>
<dbReference type="FunFam" id="3.30.70.580:FF:000001">
    <property type="entry name" value="tRNA pseudouridine synthase A"/>
    <property type="match status" value="1"/>
</dbReference>
<keyword evidence="10" id="KW-1185">Reference proteome</keyword>
<reference evidence="9" key="1">
    <citation type="journal article" date="2014" name="Int. J. Syst. Evol. Microbiol.">
        <title>Complete genome sequence of Corynebacterium casei LMG S-19264T (=DSM 44701T), isolated from a smear-ripened cheese.</title>
        <authorList>
            <consortium name="US DOE Joint Genome Institute (JGI-PGF)"/>
            <person name="Walter F."/>
            <person name="Albersmeier A."/>
            <person name="Kalinowski J."/>
            <person name="Ruckert C."/>
        </authorList>
    </citation>
    <scope>NUCLEOTIDE SEQUENCE</scope>
    <source>
        <strain evidence="9">KCTC 12988</strain>
    </source>
</reference>
<gene>
    <name evidence="4 9" type="primary">truA</name>
    <name evidence="9" type="ORF">GCM10007100_29780</name>
</gene>
<proteinExistence type="inferred from homology"/>
<comment type="subunit">
    <text evidence="4">Homodimer.</text>
</comment>
<comment type="function">
    <text evidence="4">Formation of pseudouridine at positions 38, 39 and 40 in the anticodon stem and loop of transfer RNAs.</text>
</comment>
<feature type="active site" description="Nucleophile" evidence="4 5">
    <location>
        <position position="51"/>
    </location>
</feature>
<dbReference type="PANTHER" id="PTHR11142:SF0">
    <property type="entry name" value="TRNA PSEUDOURIDINE SYNTHASE-LIKE 1"/>
    <property type="match status" value="1"/>
</dbReference>
<evidence type="ECO:0000313" key="10">
    <source>
        <dbReference type="Proteomes" id="UP000644507"/>
    </source>
</evidence>
<evidence type="ECO:0000259" key="8">
    <source>
        <dbReference type="Pfam" id="PF01416"/>
    </source>
</evidence>
<dbReference type="EC" id="5.4.99.12" evidence="4"/>
<dbReference type="Gene3D" id="3.30.70.660">
    <property type="entry name" value="Pseudouridine synthase I, catalytic domain, C-terminal subdomain"/>
    <property type="match status" value="1"/>
</dbReference>
<comment type="caution">
    <text evidence="4">Lacks conserved residue(s) required for the propagation of feature annotation.</text>
</comment>
<feature type="domain" description="Pseudouridine synthase I TruA alpha/beta" evidence="8">
    <location>
        <begin position="144"/>
        <end position="250"/>
    </location>
</feature>
<dbReference type="GO" id="GO:0031119">
    <property type="term" value="P:tRNA pseudouridine synthesis"/>
    <property type="evidence" value="ECO:0007669"/>
    <property type="project" value="UniProtKB-UniRule"/>
</dbReference>
<evidence type="ECO:0000256" key="1">
    <source>
        <dbReference type="ARBA" id="ARBA00009375"/>
    </source>
</evidence>
<evidence type="ECO:0000256" key="3">
    <source>
        <dbReference type="ARBA" id="ARBA00023235"/>
    </source>
</evidence>
<comment type="catalytic activity">
    <reaction evidence="4 7">
        <text>uridine(38/39/40) in tRNA = pseudouridine(38/39/40) in tRNA</text>
        <dbReference type="Rhea" id="RHEA:22376"/>
        <dbReference type="Rhea" id="RHEA-COMP:10085"/>
        <dbReference type="Rhea" id="RHEA-COMP:10087"/>
        <dbReference type="ChEBI" id="CHEBI:65314"/>
        <dbReference type="ChEBI" id="CHEBI:65315"/>
        <dbReference type="EC" id="5.4.99.12"/>
    </reaction>
</comment>
<comment type="caution">
    <text evidence="9">The sequence shown here is derived from an EMBL/GenBank/DDBJ whole genome shotgun (WGS) entry which is preliminary data.</text>
</comment>
<organism evidence="9 10">
    <name type="scientific">Roseibacillus persicicus</name>
    <dbReference type="NCBI Taxonomy" id="454148"/>
    <lineage>
        <taxon>Bacteria</taxon>
        <taxon>Pseudomonadati</taxon>
        <taxon>Verrucomicrobiota</taxon>
        <taxon>Verrucomicrobiia</taxon>
        <taxon>Verrucomicrobiales</taxon>
        <taxon>Verrucomicrobiaceae</taxon>
        <taxon>Roseibacillus</taxon>
    </lineage>
</organism>
<dbReference type="RefSeq" id="WP_189571507.1">
    <property type="nucleotide sequence ID" value="NZ_BMXI01000013.1"/>
</dbReference>
<evidence type="ECO:0000256" key="7">
    <source>
        <dbReference type="RuleBase" id="RU003792"/>
    </source>
</evidence>
<dbReference type="InterPro" id="IPR020094">
    <property type="entry name" value="TruA/RsuA/RluB/E/F_N"/>
</dbReference>
<name>A0A918TRW4_9BACT</name>
<feature type="binding site" evidence="4 6">
    <location>
        <position position="111"/>
    </location>
    <ligand>
        <name>substrate</name>
    </ligand>
</feature>
<dbReference type="InterPro" id="IPR020095">
    <property type="entry name" value="PsdUridine_synth_TruA_C"/>
</dbReference>
<dbReference type="PIRSF" id="PIRSF001430">
    <property type="entry name" value="tRNA_psdUrid_synth"/>
    <property type="match status" value="1"/>
</dbReference>
<evidence type="ECO:0000256" key="4">
    <source>
        <dbReference type="HAMAP-Rule" id="MF_00171"/>
    </source>
</evidence>
<feature type="domain" description="Pseudouridine synthase I TruA alpha/beta" evidence="8">
    <location>
        <begin position="8"/>
        <end position="104"/>
    </location>
</feature>
<dbReference type="EMBL" id="BMXI01000013">
    <property type="protein sequence ID" value="GHC60479.1"/>
    <property type="molecule type" value="Genomic_DNA"/>
</dbReference>
<evidence type="ECO:0000256" key="2">
    <source>
        <dbReference type="ARBA" id="ARBA00022694"/>
    </source>
</evidence>
<sequence length="250" mass="27654">MRLKLTIAYDGRPFAGYATQPNGNTVQDRLEAALAEVVKEPIRVHHAGRTDAGVHALGQVVHFDAPETSSMNPFNYLPALNSKLPSTIRVMDCEETAPDFHARFSAKEKTYQYRLSLAPVLPPLDAGLAWHLPRQLDPVTLEEALALYLGEHDFRNLCAKRGNETADTDYCRTISRSDFETTPDGYLLTFVGNGFLYKMVRMLTGSAVQASQGRLRLDEVSDLLDDTNSEGRKPPLCAPADGLTLLQVSY</sequence>
<dbReference type="HAMAP" id="MF_00171">
    <property type="entry name" value="TruA"/>
    <property type="match status" value="1"/>
</dbReference>
<dbReference type="InterPro" id="IPR001406">
    <property type="entry name" value="PsdUridine_synth_TruA"/>
</dbReference>
<evidence type="ECO:0000256" key="6">
    <source>
        <dbReference type="PIRSR" id="PIRSR001430-2"/>
    </source>
</evidence>
<dbReference type="CDD" id="cd02570">
    <property type="entry name" value="PseudoU_synth_EcTruA"/>
    <property type="match status" value="1"/>
</dbReference>
<dbReference type="AlphaFoldDB" id="A0A918TRW4"/>
<dbReference type="InterPro" id="IPR020097">
    <property type="entry name" value="PsdUridine_synth_TruA_a/b_dom"/>
</dbReference>
<reference evidence="9" key="2">
    <citation type="submission" date="2020-09" db="EMBL/GenBank/DDBJ databases">
        <authorList>
            <person name="Sun Q."/>
            <person name="Kim S."/>
        </authorList>
    </citation>
    <scope>NUCLEOTIDE SEQUENCE</scope>
    <source>
        <strain evidence="9">KCTC 12988</strain>
    </source>
</reference>
<evidence type="ECO:0000256" key="5">
    <source>
        <dbReference type="PIRSR" id="PIRSR001430-1"/>
    </source>
</evidence>
<dbReference type="Pfam" id="PF01416">
    <property type="entry name" value="PseudoU_synth_1"/>
    <property type="match status" value="2"/>
</dbReference>
<dbReference type="Proteomes" id="UP000644507">
    <property type="component" value="Unassembled WGS sequence"/>
</dbReference>
<comment type="similarity">
    <text evidence="1 4 7">Belongs to the tRNA pseudouridine synthase TruA family.</text>
</comment>
<dbReference type="NCBIfam" id="TIGR00071">
    <property type="entry name" value="hisT_truA"/>
    <property type="match status" value="1"/>
</dbReference>
<keyword evidence="3 4" id="KW-0413">Isomerase</keyword>
<accession>A0A918TRW4</accession>
<dbReference type="PANTHER" id="PTHR11142">
    <property type="entry name" value="PSEUDOURIDYLATE SYNTHASE"/>
    <property type="match status" value="1"/>
</dbReference>
<evidence type="ECO:0000313" key="9">
    <source>
        <dbReference type="EMBL" id="GHC60479.1"/>
    </source>
</evidence>
<dbReference type="SUPFAM" id="SSF55120">
    <property type="entry name" value="Pseudouridine synthase"/>
    <property type="match status" value="1"/>
</dbReference>
<dbReference type="GO" id="GO:0160147">
    <property type="term" value="F:tRNA pseudouridine(38-40) synthase activity"/>
    <property type="evidence" value="ECO:0007669"/>
    <property type="project" value="UniProtKB-EC"/>
</dbReference>
<dbReference type="GO" id="GO:0003723">
    <property type="term" value="F:RNA binding"/>
    <property type="evidence" value="ECO:0007669"/>
    <property type="project" value="InterPro"/>
</dbReference>
<dbReference type="InterPro" id="IPR020103">
    <property type="entry name" value="PsdUridine_synth_cat_dom_sf"/>
</dbReference>
<keyword evidence="2 4" id="KW-0819">tRNA processing</keyword>
<protein>
    <recommendedName>
        <fullName evidence="4">tRNA pseudouridine synthase A</fullName>
        <ecNumber evidence="4">5.4.99.12</ecNumber>
    </recommendedName>
    <alternativeName>
        <fullName evidence="4">tRNA pseudouridine(38-40) synthase</fullName>
    </alternativeName>
    <alternativeName>
        <fullName evidence="4">tRNA pseudouridylate synthase I</fullName>
    </alternativeName>
    <alternativeName>
        <fullName evidence="4">tRNA-uridine isomerase I</fullName>
    </alternativeName>
</protein>